<protein>
    <submittedName>
        <fullName evidence="1">Uncharacterized protein</fullName>
    </submittedName>
</protein>
<evidence type="ECO:0000313" key="2">
    <source>
        <dbReference type="Proteomes" id="UP001603857"/>
    </source>
</evidence>
<evidence type="ECO:0000313" key="1">
    <source>
        <dbReference type="EMBL" id="KAL2326012.1"/>
    </source>
</evidence>
<proteinExistence type="predicted"/>
<dbReference type="Proteomes" id="UP001603857">
    <property type="component" value="Unassembled WGS sequence"/>
</dbReference>
<organism evidence="1 2">
    <name type="scientific">Flemingia macrophylla</name>
    <dbReference type="NCBI Taxonomy" id="520843"/>
    <lineage>
        <taxon>Eukaryota</taxon>
        <taxon>Viridiplantae</taxon>
        <taxon>Streptophyta</taxon>
        <taxon>Embryophyta</taxon>
        <taxon>Tracheophyta</taxon>
        <taxon>Spermatophyta</taxon>
        <taxon>Magnoliopsida</taxon>
        <taxon>eudicotyledons</taxon>
        <taxon>Gunneridae</taxon>
        <taxon>Pentapetalae</taxon>
        <taxon>rosids</taxon>
        <taxon>fabids</taxon>
        <taxon>Fabales</taxon>
        <taxon>Fabaceae</taxon>
        <taxon>Papilionoideae</taxon>
        <taxon>50 kb inversion clade</taxon>
        <taxon>NPAAA clade</taxon>
        <taxon>indigoferoid/millettioid clade</taxon>
        <taxon>Phaseoleae</taxon>
        <taxon>Flemingia</taxon>
    </lineage>
</organism>
<accession>A0ABD1LR63</accession>
<keyword evidence="2" id="KW-1185">Reference proteome</keyword>
<dbReference type="AlphaFoldDB" id="A0ABD1LR63"/>
<name>A0ABD1LR63_9FABA</name>
<comment type="caution">
    <text evidence="1">The sequence shown here is derived from an EMBL/GenBank/DDBJ whole genome shotgun (WGS) entry which is preliminary data.</text>
</comment>
<dbReference type="EMBL" id="JBGMDY010000008">
    <property type="protein sequence ID" value="KAL2326012.1"/>
    <property type="molecule type" value="Genomic_DNA"/>
</dbReference>
<reference evidence="1 2" key="1">
    <citation type="submission" date="2024-08" db="EMBL/GenBank/DDBJ databases">
        <title>Insights into the chromosomal genome structure of Flemingia macrophylla.</title>
        <authorList>
            <person name="Ding Y."/>
            <person name="Zhao Y."/>
            <person name="Bi W."/>
            <person name="Wu M."/>
            <person name="Zhao G."/>
            <person name="Gong Y."/>
            <person name="Li W."/>
            <person name="Zhang P."/>
        </authorList>
    </citation>
    <scope>NUCLEOTIDE SEQUENCE [LARGE SCALE GENOMIC DNA]</scope>
    <source>
        <strain evidence="1">DYQJB</strain>
        <tissue evidence="1">Leaf</tissue>
    </source>
</reference>
<sequence length="168" mass="19140">MLKCSRQTQPTVAVFFPSLFRLFTNGKGLGAIAYIRLTFLAVPGLVLTDLSKLKEHVMMVSFERRRLVLGGERVDLQREEEECSERLTAISIFRRSSSLRCRGVRWPKSAERISVALGGFGARDVAFDYPGPRDGLRQGERHDGRYGEINYVRKMIFTVLCERRLGLL</sequence>
<gene>
    <name evidence="1" type="ORF">Fmac_025070</name>
</gene>